<dbReference type="Gramene" id="TuG1812G0600000367.01.T01">
    <property type="protein sequence ID" value="TuG1812G0600000367.01.T01.cds338547"/>
    <property type="gene ID" value="TuG1812G0600000367.01"/>
</dbReference>
<sequence length="62" mass="7185">MPRLTTFSSWNVLISNVKVSPCDTRSKCLSVEPMKLYQEETSGIVFSNCHWLEVPPLFRLIR</sequence>
<protein>
    <submittedName>
        <fullName evidence="1">Uncharacterized protein</fullName>
    </submittedName>
</protein>
<organism evidence="1 2">
    <name type="scientific">Triticum urartu</name>
    <name type="common">Red wild einkorn</name>
    <name type="synonym">Crithodium urartu</name>
    <dbReference type="NCBI Taxonomy" id="4572"/>
    <lineage>
        <taxon>Eukaryota</taxon>
        <taxon>Viridiplantae</taxon>
        <taxon>Streptophyta</taxon>
        <taxon>Embryophyta</taxon>
        <taxon>Tracheophyta</taxon>
        <taxon>Spermatophyta</taxon>
        <taxon>Magnoliopsida</taxon>
        <taxon>Liliopsida</taxon>
        <taxon>Poales</taxon>
        <taxon>Poaceae</taxon>
        <taxon>BOP clade</taxon>
        <taxon>Pooideae</taxon>
        <taxon>Triticodae</taxon>
        <taxon>Triticeae</taxon>
        <taxon>Triticinae</taxon>
        <taxon>Triticum</taxon>
    </lineage>
</organism>
<keyword evidence="2" id="KW-1185">Reference proteome</keyword>
<dbReference type="EnsemblPlants" id="TuG1812G0600000367.01.T01">
    <property type="protein sequence ID" value="TuG1812G0600000367.01.T01.cds338547"/>
    <property type="gene ID" value="TuG1812G0600000367.01"/>
</dbReference>
<proteinExistence type="predicted"/>
<dbReference type="AlphaFoldDB" id="A0A8R7QNK6"/>
<name>A0A8R7QNK6_TRIUA</name>
<evidence type="ECO:0000313" key="2">
    <source>
        <dbReference type="Proteomes" id="UP000015106"/>
    </source>
</evidence>
<accession>A0A8R7QNK6</accession>
<evidence type="ECO:0000313" key="1">
    <source>
        <dbReference type="EnsemblPlants" id="TuG1812G0600000367.01.T01.cds338547"/>
    </source>
</evidence>
<reference evidence="1" key="2">
    <citation type="submission" date="2018-03" db="EMBL/GenBank/DDBJ databases">
        <title>The Triticum urartu genome reveals the dynamic nature of wheat genome evolution.</title>
        <authorList>
            <person name="Ling H."/>
            <person name="Ma B."/>
            <person name="Shi X."/>
            <person name="Liu H."/>
            <person name="Dong L."/>
            <person name="Sun H."/>
            <person name="Cao Y."/>
            <person name="Gao Q."/>
            <person name="Zheng S."/>
            <person name="Li Y."/>
            <person name="Yu Y."/>
            <person name="Du H."/>
            <person name="Qi M."/>
            <person name="Li Y."/>
            <person name="Yu H."/>
            <person name="Cui Y."/>
            <person name="Wang N."/>
            <person name="Chen C."/>
            <person name="Wu H."/>
            <person name="Zhao Y."/>
            <person name="Zhang J."/>
            <person name="Li Y."/>
            <person name="Zhou W."/>
            <person name="Zhang B."/>
            <person name="Hu W."/>
            <person name="Eijk M."/>
            <person name="Tang J."/>
            <person name="Witsenboer H."/>
            <person name="Zhao S."/>
            <person name="Li Z."/>
            <person name="Zhang A."/>
            <person name="Wang D."/>
            <person name="Liang C."/>
        </authorList>
    </citation>
    <scope>NUCLEOTIDE SEQUENCE [LARGE SCALE GENOMIC DNA]</scope>
    <source>
        <strain evidence="1">cv. G1812</strain>
    </source>
</reference>
<reference evidence="1" key="3">
    <citation type="submission" date="2022-06" db="UniProtKB">
        <authorList>
            <consortium name="EnsemblPlants"/>
        </authorList>
    </citation>
    <scope>IDENTIFICATION</scope>
</reference>
<dbReference type="Proteomes" id="UP000015106">
    <property type="component" value="Chromosome 6"/>
</dbReference>
<reference evidence="2" key="1">
    <citation type="journal article" date="2013" name="Nature">
        <title>Draft genome of the wheat A-genome progenitor Triticum urartu.</title>
        <authorList>
            <person name="Ling H.Q."/>
            <person name="Zhao S."/>
            <person name="Liu D."/>
            <person name="Wang J."/>
            <person name="Sun H."/>
            <person name="Zhang C."/>
            <person name="Fan H."/>
            <person name="Li D."/>
            <person name="Dong L."/>
            <person name="Tao Y."/>
            <person name="Gao C."/>
            <person name="Wu H."/>
            <person name="Li Y."/>
            <person name="Cui Y."/>
            <person name="Guo X."/>
            <person name="Zheng S."/>
            <person name="Wang B."/>
            <person name="Yu K."/>
            <person name="Liang Q."/>
            <person name="Yang W."/>
            <person name="Lou X."/>
            <person name="Chen J."/>
            <person name="Feng M."/>
            <person name="Jian J."/>
            <person name="Zhang X."/>
            <person name="Luo G."/>
            <person name="Jiang Y."/>
            <person name="Liu J."/>
            <person name="Wang Z."/>
            <person name="Sha Y."/>
            <person name="Zhang B."/>
            <person name="Wu H."/>
            <person name="Tang D."/>
            <person name="Shen Q."/>
            <person name="Xue P."/>
            <person name="Zou S."/>
            <person name="Wang X."/>
            <person name="Liu X."/>
            <person name="Wang F."/>
            <person name="Yang Y."/>
            <person name="An X."/>
            <person name="Dong Z."/>
            <person name="Zhang K."/>
            <person name="Zhang X."/>
            <person name="Luo M.C."/>
            <person name="Dvorak J."/>
            <person name="Tong Y."/>
            <person name="Wang J."/>
            <person name="Yang H."/>
            <person name="Li Z."/>
            <person name="Wang D."/>
            <person name="Zhang A."/>
            <person name="Wang J."/>
        </authorList>
    </citation>
    <scope>NUCLEOTIDE SEQUENCE</scope>
    <source>
        <strain evidence="2">cv. G1812</strain>
    </source>
</reference>